<accession>A0A494RB64</accession>
<dbReference type="Proteomes" id="UP000294725">
    <property type="component" value="Segment"/>
</dbReference>
<protein>
    <recommendedName>
        <fullName evidence="3">Lipoprotein</fullName>
    </recommendedName>
</protein>
<sequence>MRIQRIMQKLILAVCLALPLMMTGCSSSTKVSPVLIDECKAVAIEKVKGPDSDLMDKVSTPVPYTKNQIAKGVSRSEVVNNQTQNNALWEQDRRKVLGLQTYIKTLQEKGIIAE</sequence>
<gene>
    <name evidence="1" type="ORF">vBEcoMRo121lw_00145</name>
</gene>
<proteinExistence type="predicted"/>
<dbReference type="EMBL" id="MH160766">
    <property type="protein sequence ID" value="AXA27949.1"/>
    <property type="molecule type" value="Genomic_DNA"/>
</dbReference>
<evidence type="ECO:0008006" key="3">
    <source>
        <dbReference type="Google" id="ProtNLM"/>
    </source>
</evidence>
<evidence type="ECO:0000313" key="2">
    <source>
        <dbReference type="Proteomes" id="UP000294725"/>
    </source>
</evidence>
<reference evidence="1 2" key="1">
    <citation type="submission" date="2018-04" db="EMBL/GenBank/DDBJ databases">
        <title>Genomic characterization of novel bacteriophages specific to non-O157 and O157 Shiga toxin-producing Escherichia coli (STEC) in non-fecal composts.</title>
        <authorList>
            <person name="Liao Y.-T."/>
            <person name="Sun X."/>
            <person name="Quintela I.A."/>
            <person name="Bridges D.F."/>
            <person name="Liu F."/>
            <person name="Zhang Y."/>
            <person name="Salvador A."/>
            <person name="Wu V.C.H."/>
        </authorList>
    </citation>
    <scope>NUCLEOTIDE SEQUENCE [LARGE SCALE GENOMIC DNA]</scope>
</reference>
<name>A0A494RB64_9CAUD</name>
<evidence type="ECO:0000313" key="1">
    <source>
        <dbReference type="EMBL" id="AXA27949.1"/>
    </source>
</evidence>
<organism evidence="1 2">
    <name type="scientific">Escherichia phage vB_EcoM-Ro121lw</name>
    <dbReference type="NCBI Taxonomy" id="2178929"/>
    <lineage>
        <taxon>Viruses</taxon>
        <taxon>Duplodnaviria</taxon>
        <taxon>Heunggongvirae</taxon>
        <taxon>Uroviricota</taxon>
        <taxon>Caudoviricetes</taxon>
        <taxon>Stephanstirmvirinae</taxon>
        <taxon>Phapecoctavirus</taxon>
        <taxon>Phapecoctavirus ESCO13</taxon>
    </lineage>
</organism>
<dbReference type="PROSITE" id="PS51257">
    <property type="entry name" value="PROKAR_LIPOPROTEIN"/>
    <property type="match status" value="1"/>
</dbReference>